<dbReference type="GeneID" id="55613388"/>
<keyword evidence="2" id="KW-1185">Reference proteome</keyword>
<reference evidence="1 2" key="1">
    <citation type="submission" date="2019-01" db="EMBL/GenBank/DDBJ databases">
        <authorList>
            <person name="Le T.S."/>
            <person name="Kurtboke I."/>
        </authorList>
    </citation>
    <scope>NUCLEOTIDE SEQUENCE [LARGE SCALE GENOMIC DNA]</scope>
</reference>
<accession>A0A513PW60</accession>
<sequence>MELAYKHHALTLLKELTLKLGAVLKRRLDTGVATEAYPLFNVRIGDRECQCTFYNFGDEVTLTLYGLHALLEDNVQEGVVYRFNANNKEEVSEVQDLLRELLSPYFDKYLTRKVQEKANELFFTRIGAMKETGMFRSRSWLSKEQVVGFFYLDSYLCIEQVLIRRGRGKGRCYYHILRTSLLGKQTKEVLPCPRVLD</sequence>
<evidence type="ECO:0000313" key="1">
    <source>
        <dbReference type="EMBL" id="QAU04175.1"/>
    </source>
</evidence>
<dbReference type="EMBL" id="MK368614">
    <property type="protein sequence ID" value="QAU04175.1"/>
    <property type="molecule type" value="Genomic_DNA"/>
</dbReference>
<proteinExistence type="predicted"/>
<dbReference type="RefSeq" id="YP_009843122.1">
    <property type="nucleotide sequence ID" value="NC_048747.1"/>
</dbReference>
<evidence type="ECO:0000313" key="2">
    <source>
        <dbReference type="Proteomes" id="UP000320660"/>
    </source>
</evidence>
<dbReference type="Proteomes" id="UP000320660">
    <property type="component" value="Segment"/>
</dbReference>
<dbReference type="KEGG" id="vg:55613388"/>
<name>A0A513PW60_9CAUD</name>
<protein>
    <submittedName>
        <fullName evidence="1">Uncharacterized protein</fullName>
    </submittedName>
</protein>
<organism evidence="1 2">
    <name type="scientific">Vibrio phage 2 TSL-2019</name>
    <dbReference type="NCBI Taxonomy" id="2508172"/>
    <lineage>
        <taxon>Viruses</taxon>
        <taxon>Duplodnaviria</taxon>
        <taxon>Heunggongvirae</taxon>
        <taxon>Uroviricota</taxon>
        <taxon>Caudoviricetes</taxon>
        <taxon>Chimalliviridae</taxon>
        <taxon>Gorgonvirinae</taxon>
        <taxon>Aphroditevirus</taxon>
        <taxon>Aphroditevirus av2TSL2019</taxon>
    </lineage>
</organism>